<evidence type="ECO:0000256" key="2">
    <source>
        <dbReference type="ARBA" id="ARBA00023295"/>
    </source>
</evidence>
<dbReference type="GO" id="GO:0016798">
    <property type="term" value="F:hydrolase activity, acting on glycosyl bonds"/>
    <property type="evidence" value="ECO:0007669"/>
    <property type="project" value="UniProtKB-KW"/>
</dbReference>
<dbReference type="Pfam" id="PF00704">
    <property type="entry name" value="Glyco_hydro_18"/>
    <property type="match status" value="1"/>
</dbReference>
<dbReference type="EMBL" id="FQYP01000001">
    <property type="protein sequence ID" value="SHI30493.1"/>
    <property type="molecule type" value="Genomic_DNA"/>
</dbReference>
<dbReference type="PANTHER" id="PTHR46290">
    <property type="entry name" value="DI-N-ACETYLCHITOBIASE"/>
    <property type="match status" value="1"/>
</dbReference>
<dbReference type="Proteomes" id="UP000184432">
    <property type="component" value="Unassembled WGS sequence"/>
</dbReference>
<dbReference type="Gene3D" id="3.20.20.80">
    <property type="entry name" value="Glycosidases"/>
    <property type="match status" value="1"/>
</dbReference>
<evidence type="ECO:0000313" key="4">
    <source>
        <dbReference type="EMBL" id="SHI30493.1"/>
    </source>
</evidence>
<dbReference type="InterPro" id="IPR001223">
    <property type="entry name" value="Glyco_hydro18_cat"/>
</dbReference>
<dbReference type="InterPro" id="IPR029070">
    <property type="entry name" value="Chitinase_insertion_sf"/>
</dbReference>
<dbReference type="InterPro" id="IPR051887">
    <property type="entry name" value="GH18_Domain-Containing"/>
</dbReference>
<name>A0A1M6A2R0_9FLAO</name>
<feature type="domain" description="GH18" evidence="3">
    <location>
        <begin position="70"/>
        <end position="398"/>
    </location>
</feature>
<keyword evidence="1 4" id="KW-0378">Hydrolase</keyword>
<protein>
    <submittedName>
        <fullName evidence="4">Glycosyl hydrolases family 18</fullName>
    </submittedName>
</protein>
<dbReference type="PROSITE" id="PS51910">
    <property type="entry name" value="GH18_2"/>
    <property type="match status" value="1"/>
</dbReference>
<evidence type="ECO:0000259" key="3">
    <source>
        <dbReference type="PROSITE" id="PS51910"/>
    </source>
</evidence>
<keyword evidence="5" id="KW-1185">Reference proteome</keyword>
<evidence type="ECO:0000256" key="1">
    <source>
        <dbReference type="ARBA" id="ARBA00022801"/>
    </source>
</evidence>
<dbReference type="AlphaFoldDB" id="A0A1M6A2R0"/>
<dbReference type="GO" id="GO:0009313">
    <property type="term" value="P:oligosaccharide catabolic process"/>
    <property type="evidence" value="ECO:0007669"/>
    <property type="project" value="TreeGrafter"/>
</dbReference>
<keyword evidence="2" id="KW-0326">Glycosidase</keyword>
<dbReference type="InterPro" id="IPR011583">
    <property type="entry name" value="Chitinase_II/V-like_cat"/>
</dbReference>
<evidence type="ECO:0000313" key="5">
    <source>
        <dbReference type="Proteomes" id="UP000184432"/>
    </source>
</evidence>
<dbReference type="PANTHER" id="PTHR46290:SF1">
    <property type="entry name" value="DI-N-ACETYLCHITOBIASE"/>
    <property type="match status" value="1"/>
</dbReference>
<dbReference type="SUPFAM" id="SSF51445">
    <property type="entry name" value="(Trans)glycosidases"/>
    <property type="match status" value="1"/>
</dbReference>
<dbReference type="SMART" id="SM00636">
    <property type="entry name" value="Glyco_18"/>
    <property type="match status" value="1"/>
</dbReference>
<organism evidence="4 5">
    <name type="scientific">Aquimarina spongiae</name>
    <dbReference type="NCBI Taxonomy" id="570521"/>
    <lineage>
        <taxon>Bacteria</taxon>
        <taxon>Pseudomonadati</taxon>
        <taxon>Bacteroidota</taxon>
        <taxon>Flavobacteriia</taxon>
        <taxon>Flavobacteriales</taxon>
        <taxon>Flavobacteriaceae</taxon>
        <taxon>Aquimarina</taxon>
    </lineage>
</organism>
<reference evidence="5" key="1">
    <citation type="submission" date="2016-11" db="EMBL/GenBank/DDBJ databases">
        <authorList>
            <person name="Varghese N."/>
            <person name="Submissions S."/>
        </authorList>
    </citation>
    <scope>NUCLEOTIDE SEQUENCE [LARGE SCALE GENOMIC DNA]</scope>
    <source>
        <strain evidence="5">DSM 22623</strain>
    </source>
</reference>
<sequence>MLLLVGCGNDSTAENENTTSKLDNVDFISQRHLHEKKFEGFDFETEQQWDSLNTISPKKVLLKKGKIHPAIRTFGWHIYSNGSSWKNYNFSMLWGISYFSYRIQPETGRYKTIHQWKTTTLIDSAKASNCKVFLSISNFGSENNAIFLKNPKAQKTLIDSVSNLLALRSADGINIDFEGVSKKDKTSFTKFIIAISNGLKQKNPNYMISLCLYAEDWNAIFDIPTIDLYVDFYTLMGYDYYGRFSKITGPVTPFNQSQKFGKGLKNSIQYYKNKGVDFNKLIVGLPYYGAQWSTKKSFPGATVSKFIDHPPYKRIKKFYMDSLQTPVQFDSISSSTYLVVKENDDEFHQLFFEDEKSLSIKYDWIKNNRLSGVGIWALGYDNGHSELWDLLTEKFSKEQNIDLYQDNSPD</sequence>
<accession>A0A1M6A2R0</accession>
<gene>
    <name evidence="4" type="ORF">SAMN04488508_10128</name>
</gene>
<dbReference type="InterPro" id="IPR017853">
    <property type="entry name" value="GH"/>
</dbReference>
<dbReference type="Gene3D" id="3.10.50.10">
    <property type="match status" value="1"/>
</dbReference>
<dbReference type="GO" id="GO:0008061">
    <property type="term" value="F:chitin binding"/>
    <property type="evidence" value="ECO:0007669"/>
    <property type="project" value="InterPro"/>
</dbReference>
<dbReference type="STRING" id="570521.SAMN04488508_10128"/>
<proteinExistence type="predicted"/>